<accession>A0ABR3JC42</accession>
<feature type="transmembrane region" description="Helical" evidence="2">
    <location>
        <begin position="124"/>
        <end position="145"/>
    </location>
</feature>
<feature type="compositionally biased region" description="Low complexity" evidence="1">
    <location>
        <begin position="317"/>
        <end position="330"/>
    </location>
</feature>
<feature type="transmembrane region" description="Helical" evidence="2">
    <location>
        <begin position="12"/>
        <end position="35"/>
    </location>
</feature>
<comment type="caution">
    <text evidence="3">The sequence shown here is derived from an EMBL/GenBank/DDBJ whole genome shotgun (WGS) entry which is preliminary data.</text>
</comment>
<feature type="transmembrane region" description="Helical" evidence="2">
    <location>
        <begin position="88"/>
        <end position="112"/>
    </location>
</feature>
<keyword evidence="2" id="KW-1133">Transmembrane helix</keyword>
<reference evidence="4" key="1">
    <citation type="submission" date="2024-06" db="EMBL/GenBank/DDBJ databases">
        <title>Multi-omics analyses provide insights into the biosynthesis of the anticancer antibiotic pleurotin in Hohenbuehelia grisea.</title>
        <authorList>
            <person name="Weaver J.A."/>
            <person name="Alberti F."/>
        </authorList>
    </citation>
    <scope>NUCLEOTIDE SEQUENCE [LARGE SCALE GENOMIC DNA]</scope>
    <source>
        <strain evidence="4">T-177</strain>
    </source>
</reference>
<dbReference type="EMBL" id="JASNQZ010000010">
    <property type="protein sequence ID" value="KAL0952856.1"/>
    <property type="molecule type" value="Genomic_DNA"/>
</dbReference>
<evidence type="ECO:0000256" key="2">
    <source>
        <dbReference type="SAM" id="Phobius"/>
    </source>
</evidence>
<feature type="region of interest" description="Disordered" evidence="1">
    <location>
        <begin position="301"/>
        <end position="349"/>
    </location>
</feature>
<keyword evidence="2" id="KW-0812">Transmembrane</keyword>
<dbReference type="Proteomes" id="UP001556367">
    <property type="component" value="Unassembled WGS sequence"/>
</dbReference>
<gene>
    <name evidence="3" type="ORF">HGRIS_007079</name>
</gene>
<feature type="transmembrane region" description="Helical" evidence="2">
    <location>
        <begin position="172"/>
        <end position="197"/>
    </location>
</feature>
<evidence type="ECO:0000313" key="4">
    <source>
        <dbReference type="Proteomes" id="UP001556367"/>
    </source>
</evidence>
<keyword evidence="2" id="KW-0472">Membrane</keyword>
<protein>
    <submittedName>
        <fullName evidence="3">Uncharacterized protein</fullName>
    </submittedName>
</protein>
<sequence length="349" mass="37898">MGSPGERLLAISVIVTSWLHGILTVIFALAVYLLWFRRKHVSSKRSLLALGFLTMLYLNCLVSWGVNVTEGILFLTGNPDDEGRARKFSVFALSNLLIEGLTFSMADALLVWRAWAICDRDYRVIIFPCLNIAALTATSTMYLVLGFKDAPNVVGSDITIAFDLGLTGKMRPLGICVIVLSTVTNVFLTSVIAVKLVMHQRLMRSVHAVSHIRNETIVIIQSGAIYSLVFIVYMILFITGRRVAVGVMTHTLVQLAGIVPTLIIVTISAGIAPITTKDLHRSRRMSSIFVPHLKTWVVTEAAPEPTRTGQGLEDGEPSSPSSSPSSELSPTDTVQGPLPPSPVKGKSDG</sequence>
<feature type="transmembrane region" description="Helical" evidence="2">
    <location>
        <begin position="47"/>
        <end position="68"/>
    </location>
</feature>
<evidence type="ECO:0000313" key="3">
    <source>
        <dbReference type="EMBL" id="KAL0952856.1"/>
    </source>
</evidence>
<evidence type="ECO:0000256" key="1">
    <source>
        <dbReference type="SAM" id="MobiDB-lite"/>
    </source>
</evidence>
<name>A0ABR3JC42_9AGAR</name>
<feature type="transmembrane region" description="Helical" evidence="2">
    <location>
        <begin position="218"/>
        <end position="240"/>
    </location>
</feature>
<proteinExistence type="predicted"/>
<keyword evidence="4" id="KW-1185">Reference proteome</keyword>
<feature type="transmembrane region" description="Helical" evidence="2">
    <location>
        <begin position="252"/>
        <end position="275"/>
    </location>
</feature>
<organism evidence="3 4">
    <name type="scientific">Hohenbuehelia grisea</name>
    <dbReference type="NCBI Taxonomy" id="104357"/>
    <lineage>
        <taxon>Eukaryota</taxon>
        <taxon>Fungi</taxon>
        <taxon>Dikarya</taxon>
        <taxon>Basidiomycota</taxon>
        <taxon>Agaricomycotina</taxon>
        <taxon>Agaricomycetes</taxon>
        <taxon>Agaricomycetidae</taxon>
        <taxon>Agaricales</taxon>
        <taxon>Pleurotineae</taxon>
        <taxon>Pleurotaceae</taxon>
        <taxon>Hohenbuehelia</taxon>
    </lineage>
</organism>